<name>A0ABV5W3Y6_9BACL</name>
<sequence length="230" mass="24206">MTANELWNDPLFGVTATVIAYVFALRLHARYRWLHPLFFCSALLAALLLAFGIPYESYRSGADLLVFCLGPATVALGVPMYKHAVRLRKHLRAILTGVTAGSLCGMTSSAFFVWAAGGSRELWLTALPKSTSSPISIEIIRQLGGIPELGAVLTVLTGLIGSMIGPAFLRLVGVRSDVALGVAIGTAAHGIGTARIIRESELQGSAGGLAMGLSGIVTSLMAVPLYVLLQ</sequence>
<dbReference type="PANTHER" id="PTHR30249:SF0">
    <property type="entry name" value="PLASTIDAL GLYCOLATE_GLYCERATE TRANSLOCATOR 1, CHLOROPLASTIC"/>
    <property type="match status" value="1"/>
</dbReference>
<evidence type="ECO:0000313" key="7">
    <source>
        <dbReference type="Proteomes" id="UP001589619"/>
    </source>
</evidence>
<feature type="transmembrane region" description="Helical" evidence="5">
    <location>
        <begin position="209"/>
        <end position="229"/>
    </location>
</feature>
<keyword evidence="2 5" id="KW-0812">Transmembrane</keyword>
<gene>
    <name evidence="6" type="ORF">ACFFNY_27215</name>
</gene>
<organism evidence="6 7">
    <name type="scientific">Paenibacillus hodogayensis</name>
    <dbReference type="NCBI Taxonomy" id="279208"/>
    <lineage>
        <taxon>Bacteria</taxon>
        <taxon>Bacillati</taxon>
        <taxon>Bacillota</taxon>
        <taxon>Bacilli</taxon>
        <taxon>Bacillales</taxon>
        <taxon>Paenibacillaceae</taxon>
        <taxon>Paenibacillus</taxon>
    </lineage>
</organism>
<proteinExistence type="predicted"/>
<evidence type="ECO:0000256" key="1">
    <source>
        <dbReference type="ARBA" id="ARBA00004141"/>
    </source>
</evidence>
<dbReference type="RefSeq" id="WP_344907999.1">
    <property type="nucleotide sequence ID" value="NZ_BAAAYO010000006.1"/>
</dbReference>
<evidence type="ECO:0000256" key="4">
    <source>
        <dbReference type="ARBA" id="ARBA00023136"/>
    </source>
</evidence>
<evidence type="ECO:0000256" key="5">
    <source>
        <dbReference type="SAM" id="Phobius"/>
    </source>
</evidence>
<feature type="transmembrane region" description="Helical" evidence="5">
    <location>
        <begin position="151"/>
        <end position="171"/>
    </location>
</feature>
<dbReference type="Proteomes" id="UP001589619">
    <property type="component" value="Unassembled WGS sequence"/>
</dbReference>
<keyword evidence="4 5" id="KW-0472">Membrane</keyword>
<feature type="transmembrane region" description="Helical" evidence="5">
    <location>
        <begin position="178"/>
        <end position="197"/>
    </location>
</feature>
<dbReference type="PANTHER" id="PTHR30249">
    <property type="entry name" value="PUTATIVE SEROTONIN TRANSPORTER"/>
    <property type="match status" value="1"/>
</dbReference>
<reference evidence="6 7" key="1">
    <citation type="submission" date="2024-09" db="EMBL/GenBank/DDBJ databases">
        <authorList>
            <person name="Sun Q."/>
            <person name="Mori K."/>
        </authorList>
    </citation>
    <scope>NUCLEOTIDE SEQUENCE [LARGE SCALE GENOMIC DNA]</scope>
    <source>
        <strain evidence="6 7">JCM 12520</strain>
    </source>
</reference>
<feature type="transmembrane region" description="Helical" evidence="5">
    <location>
        <begin position="93"/>
        <end position="115"/>
    </location>
</feature>
<feature type="transmembrane region" description="Helical" evidence="5">
    <location>
        <begin position="61"/>
        <end position="81"/>
    </location>
</feature>
<dbReference type="InterPro" id="IPR007300">
    <property type="entry name" value="CidB/LrgB"/>
</dbReference>
<comment type="subcellular location">
    <subcellularLocation>
        <location evidence="1">Membrane</location>
        <topology evidence="1">Multi-pass membrane protein</topology>
    </subcellularLocation>
</comment>
<protein>
    <submittedName>
        <fullName evidence="6">LrgB family protein</fullName>
    </submittedName>
</protein>
<dbReference type="EMBL" id="JBHMAG010000018">
    <property type="protein sequence ID" value="MFB9755281.1"/>
    <property type="molecule type" value="Genomic_DNA"/>
</dbReference>
<keyword evidence="3 5" id="KW-1133">Transmembrane helix</keyword>
<feature type="transmembrane region" description="Helical" evidence="5">
    <location>
        <begin position="6"/>
        <end position="25"/>
    </location>
</feature>
<feature type="transmembrane region" description="Helical" evidence="5">
    <location>
        <begin position="37"/>
        <end position="55"/>
    </location>
</feature>
<keyword evidence="7" id="KW-1185">Reference proteome</keyword>
<comment type="caution">
    <text evidence="6">The sequence shown here is derived from an EMBL/GenBank/DDBJ whole genome shotgun (WGS) entry which is preliminary data.</text>
</comment>
<evidence type="ECO:0000256" key="2">
    <source>
        <dbReference type="ARBA" id="ARBA00022692"/>
    </source>
</evidence>
<evidence type="ECO:0000313" key="6">
    <source>
        <dbReference type="EMBL" id="MFB9755281.1"/>
    </source>
</evidence>
<evidence type="ECO:0000256" key="3">
    <source>
        <dbReference type="ARBA" id="ARBA00022989"/>
    </source>
</evidence>
<dbReference type="Pfam" id="PF04172">
    <property type="entry name" value="LrgB"/>
    <property type="match status" value="1"/>
</dbReference>
<accession>A0ABV5W3Y6</accession>